<dbReference type="Gene3D" id="3.40.50.720">
    <property type="entry name" value="NAD(P)-binding Rossmann-like Domain"/>
    <property type="match status" value="1"/>
</dbReference>
<reference evidence="4" key="1">
    <citation type="journal article" date="2020" name="Stud. Mycol.">
        <title>101 Dothideomycetes genomes: a test case for predicting lifestyles and emergence of pathogens.</title>
        <authorList>
            <person name="Haridas S."/>
            <person name="Albert R."/>
            <person name="Binder M."/>
            <person name="Bloem J."/>
            <person name="Labutti K."/>
            <person name="Salamov A."/>
            <person name="Andreopoulos B."/>
            <person name="Baker S."/>
            <person name="Barry K."/>
            <person name="Bills G."/>
            <person name="Bluhm B."/>
            <person name="Cannon C."/>
            <person name="Castanera R."/>
            <person name="Culley D."/>
            <person name="Daum C."/>
            <person name="Ezra D."/>
            <person name="Gonzalez J."/>
            <person name="Henrissat B."/>
            <person name="Kuo A."/>
            <person name="Liang C."/>
            <person name="Lipzen A."/>
            <person name="Lutzoni F."/>
            <person name="Magnuson J."/>
            <person name="Mondo S."/>
            <person name="Nolan M."/>
            <person name="Ohm R."/>
            <person name="Pangilinan J."/>
            <person name="Park H.-J."/>
            <person name="Ramirez L."/>
            <person name="Alfaro M."/>
            <person name="Sun H."/>
            <person name="Tritt A."/>
            <person name="Yoshinaga Y."/>
            <person name="Zwiers L.-H."/>
            <person name="Turgeon B."/>
            <person name="Goodwin S."/>
            <person name="Spatafora J."/>
            <person name="Crous P."/>
            <person name="Grigoriev I."/>
        </authorList>
    </citation>
    <scope>NUCLEOTIDE SEQUENCE</scope>
    <source>
        <strain evidence="4">CBS 113979</strain>
    </source>
</reference>
<dbReference type="InterPro" id="IPR036291">
    <property type="entry name" value="NAD(P)-bd_dom_sf"/>
</dbReference>
<dbReference type="EMBL" id="ML977199">
    <property type="protein sequence ID" value="KAF1981453.1"/>
    <property type="molecule type" value="Genomic_DNA"/>
</dbReference>
<dbReference type="InterPro" id="IPR051609">
    <property type="entry name" value="NmrA/Isoflavone_reductase-like"/>
</dbReference>
<dbReference type="InterPro" id="IPR045312">
    <property type="entry name" value="PCBER-like"/>
</dbReference>
<evidence type="ECO:0000256" key="1">
    <source>
        <dbReference type="ARBA" id="ARBA00022857"/>
    </source>
</evidence>
<dbReference type="PANTHER" id="PTHR47706">
    <property type="entry name" value="NMRA-LIKE FAMILY PROTEIN"/>
    <property type="match status" value="1"/>
</dbReference>
<evidence type="ECO:0000313" key="5">
    <source>
        <dbReference type="Proteomes" id="UP000800041"/>
    </source>
</evidence>
<proteinExistence type="predicted"/>
<dbReference type="OrthoDB" id="9984533at2759"/>
<dbReference type="InterPro" id="IPR008030">
    <property type="entry name" value="NmrA-like"/>
</dbReference>
<protein>
    <submittedName>
        <fullName evidence="4">NmrA-like family protein</fullName>
    </submittedName>
</protein>
<accession>A0A6G1GKG6</accession>
<keyword evidence="2" id="KW-0560">Oxidoreductase</keyword>
<feature type="domain" description="NmrA-like" evidence="3">
    <location>
        <begin position="6"/>
        <end position="239"/>
    </location>
</feature>
<organism evidence="4 5">
    <name type="scientific">Aulographum hederae CBS 113979</name>
    <dbReference type="NCBI Taxonomy" id="1176131"/>
    <lineage>
        <taxon>Eukaryota</taxon>
        <taxon>Fungi</taxon>
        <taxon>Dikarya</taxon>
        <taxon>Ascomycota</taxon>
        <taxon>Pezizomycotina</taxon>
        <taxon>Dothideomycetes</taxon>
        <taxon>Pleosporomycetidae</taxon>
        <taxon>Aulographales</taxon>
        <taxon>Aulographaceae</taxon>
    </lineage>
</organism>
<dbReference type="Gene3D" id="3.90.25.10">
    <property type="entry name" value="UDP-galactose 4-epimerase, domain 1"/>
    <property type="match status" value="1"/>
</dbReference>
<sequence>MASPIKNVIVIGAGGNTGPSIVNSLLASGFTVSILARESSTSTFPAGLAVHRTDYSPASLLSAFNGQDAVVSVITTFSTSQQKVVIDAAAEAGVKRFLPSEYGLDTSRADAIEEAPPVVMKRDAVERLRSKEGQGMSWTAVCVGIYFDWALELGFMGWSIPTRSATIYNGGTSSYSATNLARIGEAVSAVLLHPAETANQYVYVHSFAVTQQRVLAALEASTGAKFAVTEAQSEELKKEGLAALEKGDEAVGLMKTVGAAVYGPKGLFDFGGRAEEWMKVLGLEEENLEEVVGKIVKKVDGKV</sequence>
<gene>
    <name evidence="4" type="ORF">K402DRAFT_398539</name>
</gene>
<evidence type="ECO:0000256" key="2">
    <source>
        <dbReference type="ARBA" id="ARBA00023002"/>
    </source>
</evidence>
<dbReference type="Proteomes" id="UP000800041">
    <property type="component" value="Unassembled WGS sequence"/>
</dbReference>
<dbReference type="SUPFAM" id="SSF51735">
    <property type="entry name" value="NAD(P)-binding Rossmann-fold domains"/>
    <property type="match status" value="1"/>
</dbReference>
<dbReference type="PANTHER" id="PTHR47706:SF9">
    <property type="entry name" value="NMRA-LIKE DOMAIN-CONTAINING PROTEIN-RELATED"/>
    <property type="match status" value="1"/>
</dbReference>
<keyword evidence="1" id="KW-0521">NADP</keyword>
<dbReference type="CDD" id="cd05259">
    <property type="entry name" value="PCBER_SDR_a"/>
    <property type="match status" value="1"/>
</dbReference>
<dbReference type="Pfam" id="PF05368">
    <property type="entry name" value="NmrA"/>
    <property type="match status" value="1"/>
</dbReference>
<dbReference type="AlphaFoldDB" id="A0A6G1GKG6"/>
<evidence type="ECO:0000313" key="4">
    <source>
        <dbReference type="EMBL" id="KAF1981453.1"/>
    </source>
</evidence>
<dbReference type="GO" id="GO:0016491">
    <property type="term" value="F:oxidoreductase activity"/>
    <property type="evidence" value="ECO:0007669"/>
    <property type="project" value="UniProtKB-KW"/>
</dbReference>
<keyword evidence="5" id="KW-1185">Reference proteome</keyword>
<name>A0A6G1GKG6_9PEZI</name>
<evidence type="ECO:0000259" key="3">
    <source>
        <dbReference type="Pfam" id="PF05368"/>
    </source>
</evidence>